<dbReference type="Proteomes" id="UP000037460">
    <property type="component" value="Unassembled WGS sequence"/>
</dbReference>
<dbReference type="PANTHER" id="PTHR31558:SF3">
    <property type="entry name" value="CW14 PROTEIN"/>
    <property type="match status" value="1"/>
</dbReference>
<proteinExistence type="predicted"/>
<feature type="region of interest" description="Disordered" evidence="1">
    <location>
        <begin position="1"/>
        <end position="21"/>
    </location>
</feature>
<dbReference type="AlphaFoldDB" id="A0A0M0JUI6"/>
<evidence type="ECO:0000256" key="1">
    <source>
        <dbReference type="SAM" id="MobiDB-lite"/>
    </source>
</evidence>
<feature type="domain" description="Protein ENHANCED DISEASE RESISTANCE 2 C-terminal" evidence="2">
    <location>
        <begin position="50"/>
        <end position="296"/>
    </location>
</feature>
<protein>
    <recommendedName>
        <fullName evidence="2">Protein ENHANCED DISEASE RESISTANCE 2 C-terminal domain-containing protein</fullName>
    </recommendedName>
</protein>
<dbReference type="OrthoDB" id="9970435at2759"/>
<organism evidence="3 4">
    <name type="scientific">Chrysochromulina tobinii</name>
    <dbReference type="NCBI Taxonomy" id="1460289"/>
    <lineage>
        <taxon>Eukaryota</taxon>
        <taxon>Haptista</taxon>
        <taxon>Haptophyta</taxon>
        <taxon>Prymnesiophyceae</taxon>
        <taxon>Prymnesiales</taxon>
        <taxon>Chrysochromulinaceae</taxon>
        <taxon>Chrysochromulina</taxon>
    </lineage>
</organism>
<evidence type="ECO:0000313" key="4">
    <source>
        <dbReference type="Proteomes" id="UP000037460"/>
    </source>
</evidence>
<keyword evidence="4" id="KW-1185">Reference proteome</keyword>
<evidence type="ECO:0000313" key="3">
    <source>
        <dbReference type="EMBL" id="KOO30224.1"/>
    </source>
</evidence>
<evidence type="ECO:0000259" key="2">
    <source>
        <dbReference type="Pfam" id="PF07059"/>
    </source>
</evidence>
<sequence length="369" mass="39665">MPPPPPPASVLQPSGNIPQLPALAPSMQRVASSSAIDGALKRAPPTVHSWSSCPAAAFKVRCGPNYKANGKKAPSAGALYEVSAVDVYRSQMKLAHVGRVTALPEEPEPLPPEAGLPTHVIINFMVPNYAPGGLLGSKKTNGPGWNLVLYCRPSETLRALFRREGSSMPPPPSVDLLRRYMHPSEGVLLRGTRLKCIFGVVDLEGPAFGMVMKQMIKSYNFKPFLSKTASFCYWEQGYFEIDVDIHTWSSATLSAFHTLVEKIPLMLLRGGVVIEADGDAEMPEQLLACVVLARIDPKRAPPFPPELVSYLADDANQRDPLPRASRVRAGQAGDLIASDPASDICSATPPVSDAEDADDLPPSRSAIPT</sequence>
<dbReference type="InterPro" id="IPR009769">
    <property type="entry name" value="EDR2_C"/>
</dbReference>
<feature type="region of interest" description="Disordered" evidence="1">
    <location>
        <begin position="321"/>
        <end position="369"/>
    </location>
</feature>
<accession>A0A0M0JUI6</accession>
<comment type="caution">
    <text evidence="3">The sequence shown here is derived from an EMBL/GenBank/DDBJ whole genome shotgun (WGS) entry which is preliminary data.</text>
</comment>
<dbReference type="Pfam" id="PF07059">
    <property type="entry name" value="EDR2_C"/>
    <property type="match status" value="1"/>
</dbReference>
<name>A0A0M0JUI6_9EUKA</name>
<gene>
    <name evidence="3" type="ORF">Ctob_004347</name>
</gene>
<feature type="non-terminal residue" evidence="3">
    <location>
        <position position="369"/>
    </location>
</feature>
<reference evidence="4" key="1">
    <citation type="journal article" date="2015" name="PLoS Genet.">
        <title>Genome Sequence and Transcriptome Analyses of Chrysochromulina tobin: Metabolic Tools for Enhanced Algal Fitness in the Prominent Order Prymnesiales (Haptophyceae).</title>
        <authorList>
            <person name="Hovde B.T."/>
            <person name="Deodato C.R."/>
            <person name="Hunsperger H.M."/>
            <person name="Ryken S.A."/>
            <person name="Yost W."/>
            <person name="Jha R.K."/>
            <person name="Patterson J."/>
            <person name="Monnat R.J. Jr."/>
            <person name="Barlow S.B."/>
            <person name="Starkenburg S.R."/>
            <person name="Cattolico R.A."/>
        </authorList>
    </citation>
    <scope>NUCLEOTIDE SEQUENCE</scope>
    <source>
        <strain evidence="4">CCMP291</strain>
    </source>
</reference>
<dbReference type="PANTHER" id="PTHR31558">
    <property type="entry name" value="CW14 PROTEIN"/>
    <property type="match status" value="1"/>
</dbReference>
<dbReference type="EMBL" id="JWZX01002262">
    <property type="protein sequence ID" value="KOO30224.1"/>
    <property type="molecule type" value="Genomic_DNA"/>
</dbReference>